<keyword evidence="5" id="KW-1185">Reference proteome</keyword>
<dbReference type="Pfam" id="PF04841">
    <property type="entry name" value="Vps16_N"/>
    <property type="match status" value="2"/>
</dbReference>
<dbReference type="PANTHER" id="PTHR12811">
    <property type="entry name" value="VACUOLAR PROTEIN SORTING VPS16"/>
    <property type="match status" value="1"/>
</dbReference>
<dbReference type="InterPro" id="IPR038132">
    <property type="entry name" value="Vps16_C_sf"/>
</dbReference>
<dbReference type="Pfam" id="PF04840">
    <property type="entry name" value="Vps16_C"/>
    <property type="match status" value="1"/>
</dbReference>
<accession>A0A1I8GZ56</accession>
<dbReference type="GO" id="GO:0016197">
    <property type="term" value="P:endosomal transport"/>
    <property type="evidence" value="ECO:0007669"/>
    <property type="project" value="TreeGrafter"/>
</dbReference>
<feature type="domain" description="Vps16 N-terminal" evidence="4">
    <location>
        <begin position="8"/>
        <end position="160"/>
    </location>
</feature>
<dbReference type="PANTHER" id="PTHR12811:SF0">
    <property type="entry name" value="VACUOLAR PROTEIN SORTING-ASSOCIATED PROTEIN 16 HOMOLOG"/>
    <property type="match status" value="1"/>
</dbReference>
<dbReference type="InterPro" id="IPR016534">
    <property type="entry name" value="VPS16"/>
</dbReference>
<dbReference type="Proteomes" id="UP000095280">
    <property type="component" value="Unplaced"/>
</dbReference>
<evidence type="ECO:0000313" key="5">
    <source>
        <dbReference type="Proteomes" id="UP000095280"/>
    </source>
</evidence>
<dbReference type="GO" id="GO:0003779">
    <property type="term" value="F:actin binding"/>
    <property type="evidence" value="ECO:0007669"/>
    <property type="project" value="TreeGrafter"/>
</dbReference>
<evidence type="ECO:0000313" key="6">
    <source>
        <dbReference type="WBParaSite" id="maker-uti_cns_0003750-snap-gene-0.6-mRNA-1"/>
    </source>
</evidence>
<dbReference type="InterPro" id="IPR006925">
    <property type="entry name" value="Vps16_C"/>
</dbReference>
<dbReference type="AlphaFoldDB" id="A0A1I8GZ56"/>
<dbReference type="GO" id="GO:0030897">
    <property type="term" value="C:HOPS complex"/>
    <property type="evidence" value="ECO:0007669"/>
    <property type="project" value="TreeGrafter"/>
</dbReference>
<comment type="similarity">
    <text evidence="1">Belongs to the VPS16 family.</text>
</comment>
<proteinExistence type="inferred from homology"/>
<dbReference type="Gene3D" id="1.10.150.780">
    <property type="entry name" value="Vps16, C-terminal region"/>
    <property type="match status" value="1"/>
</dbReference>
<dbReference type="GO" id="GO:0042144">
    <property type="term" value="P:vacuole fusion, non-autophagic"/>
    <property type="evidence" value="ECO:0007669"/>
    <property type="project" value="TreeGrafter"/>
</dbReference>
<dbReference type="PIRSF" id="PIRSF007949">
    <property type="entry name" value="VPS16"/>
    <property type="match status" value="1"/>
</dbReference>
<evidence type="ECO:0000256" key="1">
    <source>
        <dbReference type="ARBA" id="ARBA00009250"/>
    </source>
</evidence>
<feature type="domain" description="Vps16 C-terminal" evidence="3">
    <location>
        <begin position="658"/>
        <end position="942"/>
    </location>
</feature>
<evidence type="ECO:0000259" key="4">
    <source>
        <dbReference type="Pfam" id="PF04841"/>
    </source>
</evidence>
<evidence type="ECO:0000259" key="3">
    <source>
        <dbReference type="Pfam" id="PF04840"/>
    </source>
</evidence>
<protein>
    <recommendedName>
        <fullName evidence="2">Vacuolar protein sorting-associated protein 16 homolog</fullName>
    </recommendedName>
</protein>
<dbReference type="GO" id="GO:0005768">
    <property type="term" value="C:endosome"/>
    <property type="evidence" value="ECO:0007669"/>
    <property type="project" value="TreeGrafter"/>
</dbReference>
<feature type="domain" description="Vps16 N-terminal" evidence="4">
    <location>
        <begin position="380"/>
        <end position="532"/>
    </location>
</feature>
<organism evidence="5 6">
    <name type="scientific">Macrostomum lignano</name>
    <dbReference type="NCBI Taxonomy" id="282301"/>
    <lineage>
        <taxon>Eukaryota</taxon>
        <taxon>Metazoa</taxon>
        <taxon>Spiralia</taxon>
        <taxon>Lophotrochozoa</taxon>
        <taxon>Platyhelminthes</taxon>
        <taxon>Rhabditophora</taxon>
        <taxon>Macrostomorpha</taxon>
        <taxon>Macrostomida</taxon>
        <taxon>Macrostomidae</taxon>
        <taxon>Macrostomum</taxon>
    </lineage>
</organism>
<name>A0A1I8GZ56_9PLAT</name>
<dbReference type="InterPro" id="IPR006926">
    <property type="entry name" value="Vps16_N"/>
</dbReference>
<reference evidence="6" key="1">
    <citation type="submission" date="2016-11" db="UniProtKB">
        <authorList>
            <consortium name="WormBaseParasite"/>
        </authorList>
    </citation>
    <scope>IDENTIFICATION</scope>
</reference>
<dbReference type="GO" id="GO:0005765">
    <property type="term" value="C:lysosomal membrane"/>
    <property type="evidence" value="ECO:0007669"/>
    <property type="project" value="TreeGrafter"/>
</dbReference>
<dbReference type="GO" id="GO:0006886">
    <property type="term" value="P:intracellular protein transport"/>
    <property type="evidence" value="ECO:0007669"/>
    <property type="project" value="InterPro"/>
</dbReference>
<sequence>MESQDYWSDVNAVGDYYIRHDNVYTMKFVRHLPNLNSHLTALAQYGGPLAVFRRNDLNEESRMEIFNAVGQLITEFKWTSGNLLTMSWSSTESLVCVQTDGSVLIYQLMGGSPQLRKFYIDSKKTSSEQVASAKFYESQFGTGVAIATSTGRFLFLNGLENFSPKPLVGQESYRRAAPGCQTSRTAPVQSPFPAAPGAAAAPVADLQPARQSSSITIAMPHMTRLNTSWEVSRDRYSMPPARPTAASISTECTVIILPGAVPQPAGPVPAAWCVLAPRPSNQLGPDQIRIFVLSRGGLLLLEQNRPPASLLEPPPAEALTDLCLSLDQSLLALWSEPQRHLTVYSLASGLSASGLPAPLSRHSLAGGPDSAFVGGDGGLLRMAWCANAAVMLVWADQRCLLPTVRSDRFANRLDEFHEGEGDSGAPLLVPEFDGLRLLTAERHDLLRPLPRPVEQLFNIACVSPATVLLLAHDTISGQARTETAAYELFLTIESDADKLAAVRCCLEAARFIAWPPDQKRVLRAARTGLALLPPKYSREHRTDELCQQLRLLNNLRFNESIGLPLTHAQFSRLGLGVLIDRLLNRRLHEFAFRACELLRLSESDGQARVMMHWAEWQIDTLPPLVGAGVDIGESREDAQASDALVADIVKFVGQRPGVNYARLAGKAARLNRPGLARRLLDFETRSQDQVEQLLALGSHGKALEKAVKSGDTDLIQQVLLKLHNMRSELDLAGIMRKQPVAMALYQQAYCASDPAALLDQEDRRSDLAALELRRAFDATEAARRQELLGLAASRFTEAGLPVLAKECQLAAQLLERQRKLERDLSAQQFAGLSLHATLARLLGNGSEKLAESLRREFEVPEKRWWQLQVTALAKSGRFTELRRLSERKSPIGYAPFVNACLDAGNEAEAVALLPRVEREQRVRCLCRLRRYAEAIDFASGLKTDAAYHLEYLRRHLAREEVRQPGQPVVREAAQRLRALHQTMAAGGGGV</sequence>
<dbReference type="WBParaSite" id="maker-uti_cns_0003750-snap-gene-0.6-mRNA-1">
    <property type="protein sequence ID" value="maker-uti_cns_0003750-snap-gene-0.6-mRNA-1"/>
    <property type="gene ID" value="maker-uti_cns_0003750-snap-gene-0.6"/>
</dbReference>
<evidence type="ECO:0000256" key="2">
    <source>
        <dbReference type="ARBA" id="ARBA00017947"/>
    </source>
</evidence>